<keyword evidence="5" id="KW-1185">Reference proteome</keyword>
<dbReference type="Pfam" id="PF22335">
    <property type="entry name" value="Cas10-Cmr2_palm2"/>
    <property type="match status" value="1"/>
</dbReference>
<organism evidence="4 5">
    <name type="scientific">Acidianus sulfidivorans JP7</name>
    <dbReference type="NCBI Taxonomy" id="619593"/>
    <lineage>
        <taxon>Archaea</taxon>
        <taxon>Thermoproteota</taxon>
        <taxon>Thermoprotei</taxon>
        <taxon>Sulfolobales</taxon>
        <taxon>Sulfolobaceae</taxon>
        <taxon>Acidianus</taxon>
    </lineage>
</organism>
<keyword evidence="1" id="KW-0547">Nucleotide-binding</keyword>
<dbReference type="Gene3D" id="3.30.70.270">
    <property type="match status" value="1"/>
</dbReference>
<evidence type="ECO:0000256" key="1">
    <source>
        <dbReference type="ARBA" id="ARBA00022741"/>
    </source>
</evidence>
<name>A0A2U9IQ23_9CREN</name>
<dbReference type="EMBL" id="CP029288">
    <property type="protein sequence ID" value="AWR98086.1"/>
    <property type="molecule type" value="Genomic_DNA"/>
</dbReference>
<accession>A0A2U9IQ23</accession>
<dbReference type="GO" id="GO:0000166">
    <property type="term" value="F:nucleotide binding"/>
    <property type="evidence" value="ECO:0007669"/>
    <property type="project" value="UniProtKB-KW"/>
</dbReference>
<reference evidence="4 5" key="1">
    <citation type="submission" date="2018-05" db="EMBL/GenBank/DDBJ databases">
        <title>Complete Genome Sequences of Extremely Thermoacidophilic, Metal-Mobilizing Type-Strain Members of the Archaeal Family Sulfolobaceae: Acidianus brierleyi DSM-1651T, Acidianus sulfidivorans DSM-18786T, Metallosphaera hakonensis DSM-7519T, and Metallosphaera prunae DSM-10039T.</title>
        <authorList>
            <person name="Counts J.A."/>
            <person name="Kelly R.M."/>
        </authorList>
    </citation>
    <scope>NUCLEOTIDE SEQUENCE [LARGE SCALE GENOMIC DNA]</scope>
    <source>
        <strain evidence="4 5">JP7</strain>
    </source>
</reference>
<evidence type="ECO:0000313" key="5">
    <source>
        <dbReference type="Proteomes" id="UP000248410"/>
    </source>
</evidence>
<dbReference type="InterPro" id="IPR054767">
    <property type="entry name" value="Cas10-Cmr2_palm2"/>
</dbReference>
<gene>
    <name evidence="4" type="ORF">DFR86_11430</name>
</gene>
<evidence type="ECO:0000313" key="4">
    <source>
        <dbReference type="EMBL" id="AWR98086.1"/>
    </source>
</evidence>
<dbReference type="KEGG" id="asul:DFR86_11430"/>
<dbReference type="AlphaFoldDB" id="A0A2U9IQ23"/>
<dbReference type="InterPro" id="IPR003607">
    <property type="entry name" value="HD/PDEase_dom"/>
</dbReference>
<evidence type="ECO:0000256" key="2">
    <source>
        <dbReference type="ARBA" id="ARBA00023118"/>
    </source>
</evidence>
<dbReference type="Pfam" id="PF01966">
    <property type="entry name" value="HD"/>
    <property type="match status" value="1"/>
</dbReference>
<protein>
    <recommendedName>
        <fullName evidence="3">HD/PDEase domain-containing protein</fullName>
    </recommendedName>
</protein>
<dbReference type="GO" id="GO:0051607">
    <property type="term" value="P:defense response to virus"/>
    <property type="evidence" value="ECO:0007669"/>
    <property type="project" value="UniProtKB-KW"/>
</dbReference>
<dbReference type="InterPro" id="IPR006674">
    <property type="entry name" value="HD_domain"/>
</dbReference>
<feature type="domain" description="HD/PDEase" evidence="3">
    <location>
        <begin position="110"/>
        <end position="238"/>
    </location>
</feature>
<sequence>MTKYLRIDPLTLSAITNVSDSDRTHIINVVKNIVDNVKGKYKCESDCSKFLNEVADQIVESINRGWEYYFKYLLCSRNKDNAFCREVDTNKFPDEFYFVLIPADTRFPGFTNSIGDHMITTSAFAVSAALSYYDKCGKIQIGDKTLSREEVRGIVRVAALLHDIGKPPPMGHADRTKDIVFNLFKDINEEIAKILSNTASRHHYGQNYKEKPSNVLEWIIAYADKASSSSRAFLVKDLPNVFKDFLDLAKDIQKIGYDVGGQDYLKRIENSVSETDEDSDSYRTYGFLSKDENQALNLAKKLIDAEKDLCNGEKLLALYHVEVPSIKSYLKRGRELSIYAGYSLLIDSFIHEVSDYIKENVGKEAVISDEGGSVLAIVPSTFNLDLKNFISKTFGSSDILPFDFLRESKMEFKFAEAHLGPVTNWKGWNNKNPYVRDSVRSFGSLLSKFFSGEYTKTLILFKPLSESPKELCSKCKINPAYSDDTCLSCSLAEKFYRTYRQMITGSAGGSNKEEDMIKKLRSFKLIEELREILDKNQSGYVNVPSTIDDFEKRVGTGEKNLDYSRNPALFVADGDNFGMIKSNASTLTQYIEITRRFTYMIYYSLLYALTRVAEFNSNLFQTGYVELVPILIGGDDISIIITAQNLLQFAYYLDEALESINGRVKKGDGKYENIADKIKEKKPYIWFGISAGAYIYSDTAYPLFLAREEAETLEHISKKASKTNFQTNYVGSGLILTIISDKFMYEEENNVLSFLGQQAKDIYRHLSTLESGGISYRKLLDYVKFNEDEIRILYDVIRANEGGNKAEDIFDVLIEAKKNYQKLSNYLLLLMIMSKVLEKKADKKGDRVISYYEAKWA</sequence>
<dbReference type="InterPro" id="IPR043128">
    <property type="entry name" value="Rev_trsase/Diguanyl_cyclase"/>
</dbReference>
<dbReference type="RefSeq" id="WP_110380976.1">
    <property type="nucleotide sequence ID" value="NZ_CP029288.2"/>
</dbReference>
<dbReference type="GeneID" id="36838589"/>
<dbReference type="Proteomes" id="UP000248410">
    <property type="component" value="Chromosome"/>
</dbReference>
<keyword evidence="2" id="KW-0051">Antiviral defense</keyword>
<dbReference type="SMART" id="SM00471">
    <property type="entry name" value="HDc"/>
    <property type="match status" value="1"/>
</dbReference>
<dbReference type="CDD" id="cd00077">
    <property type="entry name" value="HDc"/>
    <property type="match status" value="1"/>
</dbReference>
<dbReference type="SUPFAM" id="SSF109604">
    <property type="entry name" value="HD-domain/PDEase-like"/>
    <property type="match status" value="1"/>
</dbReference>
<proteinExistence type="predicted"/>
<dbReference type="Gene3D" id="1.10.3210.10">
    <property type="entry name" value="Hypothetical protein af1432"/>
    <property type="match status" value="1"/>
</dbReference>
<evidence type="ECO:0000259" key="3">
    <source>
        <dbReference type="SMART" id="SM00471"/>
    </source>
</evidence>
<dbReference type="OrthoDB" id="44247at2157"/>